<dbReference type="Pfam" id="PF02130">
    <property type="entry name" value="YbeY"/>
    <property type="match status" value="1"/>
</dbReference>
<evidence type="ECO:0000256" key="3">
    <source>
        <dbReference type="ARBA" id="ARBA00022552"/>
    </source>
</evidence>
<keyword evidence="7 9" id="KW-0378">Hydrolase</keyword>
<evidence type="ECO:0000256" key="4">
    <source>
        <dbReference type="ARBA" id="ARBA00022722"/>
    </source>
</evidence>
<gene>
    <name evidence="9" type="primary">ybeY</name>
    <name evidence="10" type="ORF">ADN01_06325</name>
</gene>
<dbReference type="EC" id="3.1.-.-" evidence="9"/>
<proteinExistence type="inferred from homology"/>
<evidence type="ECO:0000256" key="8">
    <source>
        <dbReference type="ARBA" id="ARBA00022833"/>
    </source>
</evidence>
<keyword evidence="6 9" id="KW-0255">Endonuclease</keyword>
<comment type="function">
    <text evidence="9">Single strand-specific metallo-endoribonuclease involved in late-stage 70S ribosome quality control and in maturation of the 3' terminus of the 16S rRNA.</text>
</comment>
<dbReference type="Proteomes" id="UP000050501">
    <property type="component" value="Unassembled WGS sequence"/>
</dbReference>
<dbReference type="AlphaFoldDB" id="A0A0P6YIT0"/>
<keyword evidence="4 9" id="KW-0540">Nuclease</keyword>
<dbReference type="GO" id="GO:0005737">
    <property type="term" value="C:cytoplasm"/>
    <property type="evidence" value="ECO:0007669"/>
    <property type="project" value="UniProtKB-SubCell"/>
</dbReference>
<dbReference type="HAMAP" id="MF_00009">
    <property type="entry name" value="Endoribonucl_YbeY"/>
    <property type="match status" value="1"/>
</dbReference>
<evidence type="ECO:0000256" key="9">
    <source>
        <dbReference type="HAMAP-Rule" id="MF_00009"/>
    </source>
</evidence>
<dbReference type="SUPFAM" id="SSF55486">
    <property type="entry name" value="Metalloproteases ('zincins'), catalytic domain"/>
    <property type="match status" value="1"/>
</dbReference>
<accession>A0A0P6YIT0</accession>
<dbReference type="NCBIfam" id="TIGR00043">
    <property type="entry name" value="rRNA maturation RNase YbeY"/>
    <property type="match status" value="1"/>
</dbReference>
<dbReference type="PATRIC" id="fig|229921.5.peg.2153"/>
<keyword evidence="3 9" id="KW-0698">rRNA processing</keyword>
<name>A0A0P6YIT0_9CHLR</name>
<dbReference type="Gene3D" id="3.40.390.30">
    <property type="entry name" value="Metalloproteases ('zincins'), catalytic domain"/>
    <property type="match status" value="1"/>
</dbReference>
<dbReference type="GO" id="GO:0004222">
    <property type="term" value="F:metalloendopeptidase activity"/>
    <property type="evidence" value="ECO:0007669"/>
    <property type="project" value="InterPro"/>
</dbReference>
<evidence type="ECO:0000256" key="7">
    <source>
        <dbReference type="ARBA" id="ARBA00022801"/>
    </source>
</evidence>
<evidence type="ECO:0000256" key="5">
    <source>
        <dbReference type="ARBA" id="ARBA00022723"/>
    </source>
</evidence>
<dbReference type="GO" id="GO:0006364">
    <property type="term" value="P:rRNA processing"/>
    <property type="evidence" value="ECO:0007669"/>
    <property type="project" value="UniProtKB-UniRule"/>
</dbReference>
<keyword evidence="9" id="KW-0963">Cytoplasm</keyword>
<dbReference type="RefSeq" id="WP_062418464.1">
    <property type="nucleotide sequence ID" value="NZ_DF967974.1"/>
</dbReference>
<comment type="cofactor">
    <cofactor evidence="9">
        <name>Zn(2+)</name>
        <dbReference type="ChEBI" id="CHEBI:29105"/>
    </cofactor>
    <text evidence="9">Binds 1 zinc ion.</text>
</comment>
<dbReference type="EMBL" id="LGCM01000027">
    <property type="protein sequence ID" value="KPL84993.1"/>
    <property type="molecule type" value="Genomic_DNA"/>
</dbReference>
<dbReference type="STRING" id="229921.ADN01_06325"/>
<dbReference type="GO" id="GO:0008270">
    <property type="term" value="F:zinc ion binding"/>
    <property type="evidence" value="ECO:0007669"/>
    <property type="project" value="UniProtKB-UniRule"/>
</dbReference>
<keyword evidence="2 9" id="KW-0690">Ribosome biogenesis</keyword>
<dbReference type="GO" id="GO:0004521">
    <property type="term" value="F:RNA endonuclease activity"/>
    <property type="evidence" value="ECO:0007669"/>
    <property type="project" value="UniProtKB-UniRule"/>
</dbReference>
<dbReference type="PROSITE" id="PS01306">
    <property type="entry name" value="UPF0054"/>
    <property type="match status" value="1"/>
</dbReference>
<evidence type="ECO:0000256" key="2">
    <source>
        <dbReference type="ARBA" id="ARBA00022517"/>
    </source>
</evidence>
<feature type="binding site" evidence="9">
    <location>
        <position position="112"/>
    </location>
    <ligand>
        <name>Zn(2+)</name>
        <dbReference type="ChEBI" id="CHEBI:29105"/>
        <note>catalytic</note>
    </ligand>
</feature>
<protein>
    <recommendedName>
        <fullName evidence="9">Endoribonuclease YbeY</fullName>
        <ecNumber evidence="9">3.1.-.-</ecNumber>
    </recommendedName>
</protein>
<comment type="caution">
    <text evidence="10">The sequence shown here is derived from an EMBL/GenBank/DDBJ whole genome shotgun (WGS) entry which is preliminary data.</text>
</comment>
<keyword evidence="8 9" id="KW-0862">Zinc</keyword>
<organism evidence="10 11">
    <name type="scientific">Levilinea saccharolytica</name>
    <dbReference type="NCBI Taxonomy" id="229921"/>
    <lineage>
        <taxon>Bacteria</taxon>
        <taxon>Bacillati</taxon>
        <taxon>Chloroflexota</taxon>
        <taxon>Anaerolineae</taxon>
        <taxon>Anaerolineales</taxon>
        <taxon>Anaerolineaceae</taxon>
        <taxon>Levilinea</taxon>
    </lineage>
</organism>
<dbReference type="InterPro" id="IPR023091">
    <property type="entry name" value="MetalPrtase_cat_dom_sf_prd"/>
</dbReference>
<dbReference type="InterPro" id="IPR002036">
    <property type="entry name" value="YbeY"/>
</dbReference>
<evidence type="ECO:0000313" key="10">
    <source>
        <dbReference type="EMBL" id="KPL84993.1"/>
    </source>
</evidence>
<dbReference type="InterPro" id="IPR020549">
    <property type="entry name" value="YbeY_CS"/>
</dbReference>
<feature type="binding site" evidence="9">
    <location>
        <position position="116"/>
    </location>
    <ligand>
        <name>Zn(2+)</name>
        <dbReference type="ChEBI" id="CHEBI:29105"/>
        <note>catalytic</note>
    </ligand>
</feature>
<reference evidence="10 11" key="1">
    <citation type="submission" date="2015-07" db="EMBL/GenBank/DDBJ databases">
        <title>Genome sequence of Levilinea saccharolytica DSM 16555.</title>
        <authorList>
            <person name="Hemp J."/>
            <person name="Ward L.M."/>
            <person name="Pace L.A."/>
            <person name="Fischer W.W."/>
        </authorList>
    </citation>
    <scope>NUCLEOTIDE SEQUENCE [LARGE SCALE GENOMIC DNA]</scope>
    <source>
        <strain evidence="10 11">KIBI-1</strain>
    </source>
</reference>
<comment type="similarity">
    <text evidence="1 9">Belongs to the endoribonuclease YbeY family.</text>
</comment>
<evidence type="ECO:0000256" key="1">
    <source>
        <dbReference type="ARBA" id="ARBA00010875"/>
    </source>
</evidence>
<dbReference type="PANTHER" id="PTHR46986">
    <property type="entry name" value="ENDORIBONUCLEASE YBEY, CHLOROPLASTIC"/>
    <property type="match status" value="1"/>
</dbReference>
<keyword evidence="11" id="KW-1185">Reference proteome</keyword>
<feature type="binding site" evidence="9">
    <location>
        <position position="122"/>
    </location>
    <ligand>
        <name>Zn(2+)</name>
        <dbReference type="ChEBI" id="CHEBI:29105"/>
        <note>catalytic</note>
    </ligand>
</feature>
<evidence type="ECO:0000313" key="11">
    <source>
        <dbReference type="Proteomes" id="UP000050501"/>
    </source>
</evidence>
<evidence type="ECO:0000256" key="6">
    <source>
        <dbReference type="ARBA" id="ARBA00022759"/>
    </source>
</evidence>
<comment type="subcellular location">
    <subcellularLocation>
        <location evidence="9">Cytoplasm</location>
    </subcellularLocation>
</comment>
<sequence length="152" mass="16867">MIDLQITEPLETQVSPDALLTAVQAALNYHDPALDVNLTVAVDTDETLHALNLQYRGINAPTDVLSFNADEIDPETGQTYLGDILISYDRALAQAEKAGHPVQNELQLLAVHGTLHLLGYDHSQEDEKQRMWAAQTEILERIGCRILQLPED</sequence>
<keyword evidence="5 9" id="KW-0479">Metal-binding</keyword>
<dbReference type="PANTHER" id="PTHR46986:SF1">
    <property type="entry name" value="ENDORIBONUCLEASE YBEY, CHLOROPLASTIC"/>
    <property type="match status" value="1"/>
</dbReference>
<dbReference type="OrthoDB" id="9807740at2"/>